<feature type="compositionally biased region" description="Polar residues" evidence="1">
    <location>
        <begin position="139"/>
        <end position="151"/>
    </location>
</feature>
<protein>
    <submittedName>
        <fullName evidence="2">Uncharacterized protein</fullName>
    </submittedName>
</protein>
<evidence type="ECO:0000256" key="1">
    <source>
        <dbReference type="SAM" id="MobiDB-lite"/>
    </source>
</evidence>
<dbReference type="AlphaFoldDB" id="A0A3N2PKT9"/>
<evidence type="ECO:0000313" key="2">
    <source>
        <dbReference type="EMBL" id="ROT34936.1"/>
    </source>
</evidence>
<dbReference type="EMBL" id="ML119062">
    <property type="protein sequence ID" value="ROT34936.1"/>
    <property type="molecule type" value="Genomic_DNA"/>
</dbReference>
<dbReference type="Proteomes" id="UP000272025">
    <property type="component" value="Unassembled WGS sequence"/>
</dbReference>
<sequence>MGPLVRVFCGMNDLGSAGFWAVFIKPCALHPLGPMRCDSYWAVWLGLYWKISLWPFVTRPAILMGDQPPDMAGYNRSADVADGTCRNAVNLVPGECAKTTYKTYLHGQGCFISDVVTLSGNVQELADCIEVAPQLPPSSKMNAPVKASTTRKGYIPPLESHVTSSPTEPPRRTRPGGRDSRFHVKDRTGTCLRRWFDY</sequence>
<organism evidence="2 3">
    <name type="scientific">Sodiomyces alkalinus (strain CBS 110278 / VKM F-3762 / F11)</name>
    <name type="common">Alkaliphilic filamentous fungus</name>
    <dbReference type="NCBI Taxonomy" id="1314773"/>
    <lineage>
        <taxon>Eukaryota</taxon>
        <taxon>Fungi</taxon>
        <taxon>Dikarya</taxon>
        <taxon>Ascomycota</taxon>
        <taxon>Pezizomycotina</taxon>
        <taxon>Sordariomycetes</taxon>
        <taxon>Hypocreomycetidae</taxon>
        <taxon>Glomerellales</taxon>
        <taxon>Plectosphaerellaceae</taxon>
        <taxon>Sodiomyces</taxon>
    </lineage>
</organism>
<accession>A0A3N2PKT9</accession>
<dbReference type="RefSeq" id="XP_028462742.1">
    <property type="nucleotide sequence ID" value="XM_028614573.1"/>
</dbReference>
<name>A0A3N2PKT9_SODAK</name>
<dbReference type="GeneID" id="39583051"/>
<proteinExistence type="predicted"/>
<keyword evidence="3" id="KW-1185">Reference proteome</keyword>
<feature type="region of interest" description="Disordered" evidence="1">
    <location>
        <begin position="139"/>
        <end position="183"/>
    </location>
</feature>
<evidence type="ECO:0000313" key="3">
    <source>
        <dbReference type="Proteomes" id="UP000272025"/>
    </source>
</evidence>
<reference evidence="2 3" key="1">
    <citation type="journal article" date="2018" name="Mol. Ecol.">
        <title>The obligate alkalophilic soda-lake fungus Sodiomyces alkalinus has shifted to a protein diet.</title>
        <authorList>
            <person name="Grum-Grzhimaylo A.A."/>
            <person name="Falkoski D.L."/>
            <person name="van den Heuvel J."/>
            <person name="Valero-Jimenez C.A."/>
            <person name="Min B."/>
            <person name="Choi I.G."/>
            <person name="Lipzen A."/>
            <person name="Daum C.G."/>
            <person name="Aanen D.K."/>
            <person name="Tsang A."/>
            <person name="Henrissat B."/>
            <person name="Bilanenko E.N."/>
            <person name="de Vries R.P."/>
            <person name="van Kan J.A.L."/>
            <person name="Grigoriev I.V."/>
            <person name="Debets A.J.M."/>
        </authorList>
    </citation>
    <scope>NUCLEOTIDE SEQUENCE [LARGE SCALE GENOMIC DNA]</scope>
    <source>
        <strain evidence="2 3">F11</strain>
    </source>
</reference>
<gene>
    <name evidence="2" type="ORF">SODALDRAFT_363625</name>
</gene>